<protein>
    <submittedName>
        <fullName evidence="2">Transposase</fullName>
    </submittedName>
</protein>
<dbReference type="Proteomes" id="UP000887540">
    <property type="component" value="Unplaced"/>
</dbReference>
<evidence type="ECO:0000313" key="2">
    <source>
        <dbReference type="WBParaSite" id="ACRNAN_scaffold1251.g15012.t1"/>
    </source>
</evidence>
<sequence>MLTSNVIRVSGRIPLNYWRAGREKHREATQQLDRLAEAVSQKRPDKTKIILQHDNAKPHTAKLTKAKIQELEGKYAKNERAILWTMDGQRILRSRQEKI</sequence>
<dbReference type="Gene3D" id="3.30.420.10">
    <property type="entry name" value="Ribonuclease H-like superfamily/Ribonuclease H"/>
    <property type="match status" value="1"/>
</dbReference>
<evidence type="ECO:0000313" key="1">
    <source>
        <dbReference type="Proteomes" id="UP000887540"/>
    </source>
</evidence>
<dbReference type="GO" id="GO:0003676">
    <property type="term" value="F:nucleic acid binding"/>
    <property type="evidence" value="ECO:0007669"/>
    <property type="project" value="InterPro"/>
</dbReference>
<keyword evidence="1" id="KW-1185">Reference proteome</keyword>
<organism evidence="1 2">
    <name type="scientific">Acrobeloides nanus</name>
    <dbReference type="NCBI Taxonomy" id="290746"/>
    <lineage>
        <taxon>Eukaryota</taxon>
        <taxon>Metazoa</taxon>
        <taxon>Ecdysozoa</taxon>
        <taxon>Nematoda</taxon>
        <taxon>Chromadorea</taxon>
        <taxon>Rhabditida</taxon>
        <taxon>Tylenchina</taxon>
        <taxon>Cephalobomorpha</taxon>
        <taxon>Cephaloboidea</taxon>
        <taxon>Cephalobidae</taxon>
        <taxon>Acrobeloides</taxon>
    </lineage>
</organism>
<dbReference type="AlphaFoldDB" id="A0A914CMN7"/>
<dbReference type="InterPro" id="IPR036397">
    <property type="entry name" value="RNaseH_sf"/>
</dbReference>
<reference evidence="2" key="1">
    <citation type="submission" date="2022-11" db="UniProtKB">
        <authorList>
            <consortium name="WormBaseParasite"/>
        </authorList>
    </citation>
    <scope>IDENTIFICATION</scope>
</reference>
<proteinExistence type="predicted"/>
<accession>A0A914CMN7</accession>
<name>A0A914CMN7_9BILA</name>
<dbReference type="WBParaSite" id="ACRNAN_scaffold1251.g15012.t1">
    <property type="protein sequence ID" value="ACRNAN_scaffold1251.g15012.t1"/>
    <property type="gene ID" value="ACRNAN_scaffold1251.g15012"/>
</dbReference>